<dbReference type="SUPFAM" id="SSF56112">
    <property type="entry name" value="Protein kinase-like (PK-like)"/>
    <property type="match status" value="1"/>
</dbReference>
<keyword evidence="3" id="KW-0547">Nucleotide-binding</keyword>
<feature type="domain" description="Aminoglycoside phosphotransferase" evidence="6">
    <location>
        <begin position="56"/>
        <end position="99"/>
    </location>
</feature>
<organism evidence="7 8">
    <name type="scientific">Forsythia ovata</name>
    <dbReference type="NCBI Taxonomy" id="205694"/>
    <lineage>
        <taxon>Eukaryota</taxon>
        <taxon>Viridiplantae</taxon>
        <taxon>Streptophyta</taxon>
        <taxon>Embryophyta</taxon>
        <taxon>Tracheophyta</taxon>
        <taxon>Spermatophyta</taxon>
        <taxon>Magnoliopsida</taxon>
        <taxon>eudicotyledons</taxon>
        <taxon>Gunneridae</taxon>
        <taxon>Pentapetalae</taxon>
        <taxon>asterids</taxon>
        <taxon>lamiids</taxon>
        <taxon>Lamiales</taxon>
        <taxon>Oleaceae</taxon>
        <taxon>Forsythieae</taxon>
        <taxon>Forsythia</taxon>
    </lineage>
</organism>
<dbReference type="GO" id="GO:0005524">
    <property type="term" value="F:ATP binding"/>
    <property type="evidence" value="ECO:0007669"/>
    <property type="project" value="UniProtKB-KW"/>
</dbReference>
<evidence type="ECO:0000256" key="3">
    <source>
        <dbReference type="ARBA" id="ARBA00022741"/>
    </source>
</evidence>
<sequence>MGPITYSATSGSKRPRMYFELAKIIESLWSWMMAPKSYKASFNLNSSISTYVRFCEKAQALLHGDLHTGCVMVTGESTQVIDLEFGFYGPMGFDIGAFIGNSILAYFAQNGHAADGKD</sequence>
<dbReference type="AlphaFoldDB" id="A0ABD1U834"/>
<dbReference type="GO" id="GO:0016301">
    <property type="term" value="F:kinase activity"/>
    <property type="evidence" value="ECO:0007669"/>
    <property type="project" value="UniProtKB-KW"/>
</dbReference>
<evidence type="ECO:0000256" key="5">
    <source>
        <dbReference type="ARBA" id="ARBA00022840"/>
    </source>
</evidence>
<keyword evidence="4" id="KW-0418">Kinase</keyword>
<name>A0ABD1U834_9LAMI</name>
<evidence type="ECO:0000259" key="6">
    <source>
        <dbReference type="Pfam" id="PF01636"/>
    </source>
</evidence>
<dbReference type="Pfam" id="PF01636">
    <property type="entry name" value="APH"/>
    <property type="match status" value="1"/>
</dbReference>
<protein>
    <submittedName>
        <fullName evidence="7">Methylthioribose kinase-like</fullName>
    </submittedName>
</protein>
<evidence type="ECO:0000313" key="8">
    <source>
        <dbReference type="Proteomes" id="UP001604277"/>
    </source>
</evidence>
<evidence type="ECO:0000313" key="7">
    <source>
        <dbReference type="EMBL" id="KAL2521173.1"/>
    </source>
</evidence>
<comment type="caution">
    <text evidence="7">The sequence shown here is derived from an EMBL/GenBank/DDBJ whole genome shotgun (WGS) entry which is preliminary data.</text>
</comment>
<dbReference type="Gene3D" id="3.90.1200.10">
    <property type="match status" value="1"/>
</dbReference>
<evidence type="ECO:0000256" key="4">
    <source>
        <dbReference type="ARBA" id="ARBA00022777"/>
    </source>
</evidence>
<dbReference type="InterPro" id="IPR002575">
    <property type="entry name" value="Aminoglycoside_PTrfase"/>
</dbReference>
<proteinExistence type="inferred from homology"/>
<keyword evidence="8" id="KW-1185">Reference proteome</keyword>
<evidence type="ECO:0000256" key="2">
    <source>
        <dbReference type="ARBA" id="ARBA00022679"/>
    </source>
</evidence>
<dbReference type="PANTHER" id="PTHR34273">
    <property type="entry name" value="METHYLTHIORIBOSE KINASE"/>
    <property type="match status" value="1"/>
</dbReference>
<keyword evidence="5" id="KW-0067">ATP-binding</keyword>
<dbReference type="EMBL" id="JBFOLJ010000007">
    <property type="protein sequence ID" value="KAL2521173.1"/>
    <property type="molecule type" value="Genomic_DNA"/>
</dbReference>
<dbReference type="PANTHER" id="PTHR34273:SF2">
    <property type="entry name" value="METHYLTHIORIBOSE KINASE"/>
    <property type="match status" value="1"/>
</dbReference>
<gene>
    <name evidence="7" type="ORF">Fot_25096</name>
</gene>
<dbReference type="InterPro" id="IPR011009">
    <property type="entry name" value="Kinase-like_dom_sf"/>
</dbReference>
<evidence type="ECO:0000256" key="1">
    <source>
        <dbReference type="ARBA" id="ARBA00010165"/>
    </source>
</evidence>
<reference evidence="8" key="1">
    <citation type="submission" date="2024-07" db="EMBL/GenBank/DDBJ databases">
        <title>Two chromosome-level genome assemblies of Korean endemic species Abeliophyllum distichum and Forsythia ovata (Oleaceae).</title>
        <authorList>
            <person name="Jang H."/>
        </authorList>
    </citation>
    <scope>NUCLEOTIDE SEQUENCE [LARGE SCALE GENOMIC DNA]</scope>
</reference>
<dbReference type="Proteomes" id="UP001604277">
    <property type="component" value="Unassembled WGS sequence"/>
</dbReference>
<accession>A0ABD1U834</accession>
<comment type="similarity">
    <text evidence="1">Belongs to the methylthioribose kinase family.</text>
</comment>
<keyword evidence="2" id="KW-0808">Transferase</keyword>